<evidence type="ECO:0000256" key="2">
    <source>
        <dbReference type="ARBA" id="ARBA00023125"/>
    </source>
</evidence>
<dbReference type="InterPro" id="IPR028082">
    <property type="entry name" value="Peripla_BP_I"/>
</dbReference>
<dbReference type="GO" id="GO:0003700">
    <property type="term" value="F:DNA-binding transcription factor activity"/>
    <property type="evidence" value="ECO:0007669"/>
    <property type="project" value="TreeGrafter"/>
</dbReference>
<keyword evidence="1" id="KW-0805">Transcription regulation</keyword>
<dbReference type="OrthoDB" id="3467214at2"/>
<dbReference type="SUPFAM" id="SSF53822">
    <property type="entry name" value="Periplasmic binding protein-like I"/>
    <property type="match status" value="1"/>
</dbReference>
<dbReference type="PROSITE" id="PS00356">
    <property type="entry name" value="HTH_LACI_1"/>
    <property type="match status" value="1"/>
</dbReference>
<name>A0A7J5B454_9MICO</name>
<dbReference type="PANTHER" id="PTHR30146">
    <property type="entry name" value="LACI-RELATED TRANSCRIPTIONAL REPRESSOR"/>
    <property type="match status" value="1"/>
</dbReference>
<dbReference type="GO" id="GO:0000976">
    <property type="term" value="F:transcription cis-regulatory region binding"/>
    <property type="evidence" value="ECO:0007669"/>
    <property type="project" value="TreeGrafter"/>
</dbReference>
<keyword evidence="3" id="KW-0804">Transcription</keyword>
<evidence type="ECO:0000256" key="1">
    <source>
        <dbReference type="ARBA" id="ARBA00023015"/>
    </source>
</evidence>
<evidence type="ECO:0000313" key="6">
    <source>
        <dbReference type="EMBL" id="KAB1638804.1"/>
    </source>
</evidence>
<dbReference type="Gene3D" id="3.40.50.2300">
    <property type="match status" value="2"/>
</dbReference>
<comment type="caution">
    <text evidence="6">The sequence shown here is derived from an EMBL/GenBank/DDBJ whole genome shotgun (WGS) entry which is preliminary data.</text>
</comment>
<evidence type="ECO:0000256" key="3">
    <source>
        <dbReference type="ARBA" id="ARBA00023163"/>
    </source>
</evidence>
<dbReference type="CDD" id="cd01392">
    <property type="entry name" value="HTH_LacI"/>
    <property type="match status" value="1"/>
</dbReference>
<dbReference type="Pfam" id="PF13377">
    <property type="entry name" value="Peripla_BP_3"/>
    <property type="match status" value="1"/>
</dbReference>
<feature type="compositionally biased region" description="Basic and acidic residues" evidence="4">
    <location>
        <begin position="1"/>
        <end position="12"/>
    </location>
</feature>
<gene>
    <name evidence="6" type="ORF">F8O03_00100</name>
</gene>
<feature type="domain" description="HTH lacI-type" evidence="5">
    <location>
        <begin position="57"/>
        <end position="111"/>
    </location>
</feature>
<dbReference type="InterPro" id="IPR046335">
    <property type="entry name" value="LacI/GalR-like_sensor"/>
</dbReference>
<dbReference type="CDD" id="cd06267">
    <property type="entry name" value="PBP1_LacI_sugar_binding-like"/>
    <property type="match status" value="1"/>
</dbReference>
<dbReference type="Gene3D" id="1.10.260.40">
    <property type="entry name" value="lambda repressor-like DNA-binding domains"/>
    <property type="match status" value="1"/>
</dbReference>
<reference evidence="6 7" key="1">
    <citation type="submission" date="2019-09" db="EMBL/GenBank/DDBJ databases">
        <title>Phylogeny of genus Pseudoclavibacter and closely related genus.</title>
        <authorList>
            <person name="Li Y."/>
        </authorList>
    </citation>
    <scope>NUCLEOTIDE SEQUENCE [LARGE SCALE GENOMIC DNA]</scope>
    <source>
        <strain evidence="6 7">THG-MD12</strain>
    </source>
</reference>
<keyword evidence="2" id="KW-0238">DNA-binding</keyword>
<dbReference type="Proteomes" id="UP000490386">
    <property type="component" value="Unassembled WGS sequence"/>
</dbReference>
<dbReference type="InterPro" id="IPR010982">
    <property type="entry name" value="Lambda_DNA-bd_dom_sf"/>
</dbReference>
<sequence>MERIRFRSERRTIPAPSAQSGPDGRVDPACGPPGAARGENALMSESSGAPPKAAGRVTLVDVARHAGVSTAAASKVIRNAAGVSEDMRARVSASIAELSYRPRKSARALRGSTYSVGLVLGDIENPFNALLLEGARSVLDLEGYDVLISPAGVDAAKQQHMADLLMDHDVDGLILVSPRFSEEQLEALASTIPIVVIGRHGPGLNYDTVAGDDARGSELVVDHLVRLGHETIAFVSNLRSDDPPTLPDVLRRRGFEASMTIRDLERSMRIIEAAWSVQGGHDAGSQLLTDTGVTAVHAGSDVVALGLNSTLHSAGFAVPEHLSLVGHDNSPVASLAPFSLTSVDQQGHLMGQHASKMLLERIAGRRAPQDILLEPTLRVRGSTGQARAR</sequence>
<feature type="region of interest" description="Disordered" evidence="4">
    <location>
        <begin position="1"/>
        <end position="52"/>
    </location>
</feature>
<proteinExistence type="predicted"/>
<keyword evidence="7" id="KW-1185">Reference proteome</keyword>
<dbReference type="PROSITE" id="PS50932">
    <property type="entry name" value="HTH_LACI_2"/>
    <property type="match status" value="1"/>
</dbReference>
<dbReference type="EMBL" id="WBJX01000001">
    <property type="protein sequence ID" value="KAB1638804.1"/>
    <property type="molecule type" value="Genomic_DNA"/>
</dbReference>
<dbReference type="AlphaFoldDB" id="A0A7J5B454"/>
<dbReference type="InterPro" id="IPR000843">
    <property type="entry name" value="HTH_LacI"/>
</dbReference>
<accession>A0A7J5B454</accession>
<dbReference type="PANTHER" id="PTHR30146:SF155">
    <property type="entry name" value="ALANINE RACEMASE"/>
    <property type="match status" value="1"/>
</dbReference>
<evidence type="ECO:0000256" key="4">
    <source>
        <dbReference type="SAM" id="MobiDB-lite"/>
    </source>
</evidence>
<dbReference type="SUPFAM" id="SSF47413">
    <property type="entry name" value="lambda repressor-like DNA-binding domains"/>
    <property type="match status" value="1"/>
</dbReference>
<protein>
    <submittedName>
        <fullName evidence="6">LacI family transcriptional regulator</fullName>
    </submittedName>
</protein>
<dbReference type="Pfam" id="PF00356">
    <property type="entry name" value="LacI"/>
    <property type="match status" value="1"/>
</dbReference>
<evidence type="ECO:0000259" key="5">
    <source>
        <dbReference type="PROSITE" id="PS50932"/>
    </source>
</evidence>
<evidence type="ECO:0000313" key="7">
    <source>
        <dbReference type="Proteomes" id="UP000490386"/>
    </source>
</evidence>
<dbReference type="SMART" id="SM00354">
    <property type="entry name" value="HTH_LACI"/>
    <property type="match status" value="1"/>
</dbReference>
<organism evidence="6 7">
    <name type="scientific">Pseudoclavibacter terrae</name>
    <dbReference type="NCBI Taxonomy" id="1530195"/>
    <lineage>
        <taxon>Bacteria</taxon>
        <taxon>Bacillati</taxon>
        <taxon>Actinomycetota</taxon>
        <taxon>Actinomycetes</taxon>
        <taxon>Micrococcales</taxon>
        <taxon>Microbacteriaceae</taxon>
        <taxon>Pseudoclavibacter</taxon>
    </lineage>
</organism>